<name>A0A8K0CRJ2_IGNLU</name>
<proteinExistence type="predicted"/>
<keyword evidence="3" id="KW-1185">Reference proteome</keyword>
<feature type="chain" id="PRO_5035440766" evidence="1">
    <location>
        <begin position="23"/>
        <end position="57"/>
    </location>
</feature>
<evidence type="ECO:0000256" key="1">
    <source>
        <dbReference type="SAM" id="SignalP"/>
    </source>
</evidence>
<feature type="signal peptide" evidence="1">
    <location>
        <begin position="1"/>
        <end position="22"/>
    </location>
</feature>
<dbReference type="OrthoDB" id="64893at2759"/>
<feature type="non-terminal residue" evidence="2">
    <location>
        <position position="57"/>
    </location>
</feature>
<protein>
    <submittedName>
        <fullName evidence="2">Uncharacterized protein</fullName>
    </submittedName>
</protein>
<dbReference type="Proteomes" id="UP000801492">
    <property type="component" value="Unassembled WGS sequence"/>
</dbReference>
<comment type="caution">
    <text evidence="2">The sequence shown here is derived from an EMBL/GenBank/DDBJ whole genome shotgun (WGS) entry which is preliminary data.</text>
</comment>
<keyword evidence="1" id="KW-0732">Signal</keyword>
<sequence>MSLLKFIFAVLASAVVFEGVSGHGMMLDPPNRSSLWRYDPTAPINYNDNEVFCGGFG</sequence>
<dbReference type="EMBL" id="VTPC01068225">
    <property type="protein sequence ID" value="KAF2889323.1"/>
    <property type="molecule type" value="Genomic_DNA"/>
</dbReference>
<dbReference type="AlphaFoldDB" id="A0A8K0CRJ2"/>
<accession>A0A8K0CRJ2</accession>
<organism evidence="2 3">
    <name type="scientific">Ignelater luminosus</name>
    <name type="common">Cucubano</name>
    <name type="synonym">Pyrophorus luminosus</name>
    <dbReference type="NCBI Taxonomy" id="2038154"/>
    <lineage>
        <taxon>Eukaryota</taxon>
        <taxon>Metazoa</taxon>
        <taxon>Ecdysozoa</taxon>
        <taxon>Arthropoda</taxon>
        <taxon>Hexapoda</taxon>
        <taxon>Insecta</taxon>
        <taxon>Pterygota</taxon>
        <taxon>Neoptera</taxon>
        <taxon>Endopterygota</taxon>
        <taxon>Coleoptera</taxon>
        <taxon>Polyphaga</taxon>
        <taxon>Elateriformia</taxon>
        <taxon>Elateroidea</taxon>
        <taxon>Elateridae</taxon>
        <taxon>Agrypninae</taxon>
        <taxon>Pyrophorini</taxon>
        <taxon>Ignelater</taxon>
    </lineage>
</organism>
<gene>
    <name evidence="2" type="ORF">ILUMI_16850</name>
</gene>
<evidence type="ECO:0000313" key="3">
    <source>
        <dbReference type="Proteomes" id="UP000801492"/>
    </source>
</evidence>
<reference evidence="2" key="1">
    <citation type="submission" date="2019-08" db="EMBL/GenBank/DDBJ databases">
        <title>The genome of the North American firefly Photinus pyralis.</title>
        <authorList>
            <consortium name="Photinus pyralis genome working group"/>
            <person name="Fallon T.R."/>
            <person name="Sander Lower S.E."/>
            <person name="Weng J.-K."/>
        </authorList>
    </citation>
    <scope>NUCLEOTIDE SEQUENCE</scope>
    <source>
        <strain evidence="2">TRF0915ILg1</strain>
        <tissue evidence="2">Whole body</tissue>
    </source>
</reference>
<evidence type="ECO:0000313" key="2">
    <source>
        <dbReference type="EMBL" id="KAF2889323.1"/>
    </source>
</evidence>